<dbReference type="CDD" id="cd06548">
    <property type="entry name" value="GH18_chitinase"/>
    <property type="match status" value="1"/>
</dbReference>
<feature type="domain" description="GH18" evidence="8">
    <location>
        <begin position="31"/>
        <end position="398"/>
    </location>
</feature>
<dbReference type="PROSITE" id="PS51910">
    <property type="entry name" value="GH18_2"/>
    <property type="match status" value="1"/>
</dbReference>
<keyword evidence="3 6" id="KW-0378">Hydrolase</keyword>
<dbReference type="Pfam" id="PF00704">
    <property type="entry name" value="Glyco_hydro_18"/>
    <property type="match status" value="1"/>
</dbReference>
<dbReference type="GO" id="GO:0008843">
    <property type="term" value="F:endochitinase activity"/>
    <property type="evidence" value="ECO:0007669"/>
    <property type="project" value="UniProtKB-EC"/>
</dbReference>
<accession>A0A9X3F6A7</accession>
<proteinExistence type="inferred from homology"/>
<dbReference type="InterPro" id="IPR011583">
    <property type="entry name" value="Chitinase_II/V-like_cat"/>
</dbReference>
<dbReference type="SUPFAM" id="SSF54556">
    <property type="entry name" value="Chitinase insertion domain"/>
    <property type="match status" value="1"/>
</dbReference>
<sequence length="398" mass="45502">MNKIIAFVFIVTAFFSCNQKQNTSTINDSPVNIMAYYVPERDYHPEQLPLNKLTHIIFSFSKVIEGEMQFRNEESGKKLQLLVEQSERYPNLKVMIACGGWGADGFSDAALTQESRAKFVKSAVAFIEKYQLDGMDVDWEYPGISGAGTKARPDVDKQNFTALMKLLREELDKLDRPQTLTFASAGWERYYTNVEMLEVLKYADFMNVMTYDQVGANNPVTAHHTAFGNVEYKDIAATPLGKMLEARKERYESRGIKFGPRSVERIIDYCISNGADPKQLVVGAAFYGRAWKGVEPENNGLYQPNKGSYIGWSAYHQIREKYENKNGFTRYWDELAKAPYLFNPTDSIFISFDDTMSVKIKTRYSMDKNLGGIMFWELSNDTKEENSLLDAIFEEATR</sequence>
<evidence type="ECO:0000256" key="5">
    <source>
        <dbReference type="ARBA" id="ARBA00023295"/>
    </source>
</evidence>
<comment type="similarity">
    <text evidence="7">Belongs to the glycosyl hydrolase 18 family.</text>
</comment>
<keyword evidence="5 6" id="KW-0326">Glycosidase</keyword>
<dbReference type="EC" id="3.2.1.14" evidence="2"/>
<comment type="catalytic activity">
    <reaction evidence="1">
        <text>Random endo-hydrolysis of N-acetyl-beta-D-glucosaminide (1-&gt;4)-beta-linkages in chitin and chitodextrins.</text>
        <dbReference type="EC" id="3.2.1.14"/>
    </reaction>
</comment>
<comment type="caution">
    <text evidence="9">The sequence shown here is derived from an EMBL/GenBank/DDBJ whole genome shotgun (WGS) entry which is preliminary data.</text>
</comment>
<dbReference type="GO" id="GO:0008061">
    <property type="term" value="F:chitin binding"/>
    <property type="evidence" value="ECO:0007669"/>
    <property type="project" value="InterPro"/>
</dbReference>
<dbReference type="PANTHER" id="PTHR11177">
    <property type="entry name" value="CHITINASE"/>
    <property type="match status" value="1"/>
</dbReference>
<dbReference type="SMART" id="SM00636">
    <property type="entry name" value="Glyco_18"/>
    <property type="match status" value="1"/>
</dbReference>
<dbReference type="InterPro" id="IPR029070">
    <property type="entry name" value="Chitinase_insertion_sf"/>
</dbReference>
<dbReference type="PANTHER" id="PTHR11177:SF317">
    <property type="entry name" value="CHITINASE 12-RELATED"/>
    <property type="match status" value="1"/>
</dbReference>
<dbReference type="AlphaFoldDB" id="A0A9X3F6A7"/>
<keyword evidence="4" id="KW-0624">Polysaccharide degradation</keyword>
<dbReference type="InterPro" id="IPR017853">
    <property type="entry name" value="GH"/>
</dbReference>
<evidence type="ECO:0000313" key="9">
    <source>
        <dbReference type="EMBL" id="MCY1720562.1"/>
    </source>
</evidence>
<organism evidence="9 10">
    <name type="scientific">Draconibacterium aestuarii</name>
    <dbReference type="NCBI Taxonomy" id="2998507"/>
    <lineage>
        <taxon>Bacteria</taxon>
        <taxon>Pseudomonadati</taxon>
        <taxon>Bacteroidota</taxon>
        <taxon>Bacteroidia</taxon>
        <taxon>Marinilabiliales</taxon>
        <taxon>Prolixibacteraceae</taxon>
        <taxon>Draconibacterium</taxon>
    </lineage>
</organism>
<reference evidence="9" key="1">
    <citation type="submission" date="2022-11" db="EMBL/GenBank/DDBJ databases">
        <title>Marilongibacter aestuarii gen. nov., sp. nov., isolated from tidal flat sediment.</title>
        <authorList>
            <person name="Jiayan W."/>
        </authorList>
    </citation>
    <scope>NUCLEOTIDE SEQUENCE</scope>
    <source>
        <strain evidence="9">Z1-6</strain>
    </source>
</reference>
<evidence type="ECO:0000256" key="3">
    <source>
        <dbReference type="ARBA" id="ARBA00022801"/>
    </source>
</evidence>
<evidence type="ECO:0000313" key="10">
    <source>
        <dbReference type="Proteomes" id="UP001145087"/>
    </source>
</evidence>
<evidence type="ECO:0000259" key="8">
    <source>
        <dbReference type="PROSITE" id="PS51910"/>
    </source>
</evidence>
<keyword evidence="4" id="KW-0119">Carbohydrate metabolism</keyword>
<evidence type="ECO:0000256" key="6">
    <source>
        <dbReference type="RuleBase" id="RU000489"/>
    </source>
</evidence>
<dbReference type="PROSITE" id="PS51257">
    <property type="entry name" value="PROKAR_LIPOPROTEIN"/>
    <property type="match status" value="1"/>
</dbReference>
<dbReference type="EMBL" id="JAPOHD010000018">
    <property type="protein sequence ID" value="MCY1720562.1"/>
    <property type="molecule type" value="Genomic_DNA"/>
</dbReference>
<evidence type="ECO:0000256" key="1">
    <source>
        <dbReference type="ARBA" id="ARBA00000822"/>
    </source>
</evidence>
<dbReference type="Proteomes" id="UP001145087">
    <property type="component" value="Unassembled WGS sequence"/>
</dbReference>
<name>A0A9X3F6A7_9BACT</name>
<keyword evidence="10" id="KW-1185">Reference proteome</keyword>
<gene>
    <name evidence="9" type="ORF">OU798_09430</name>
</gene>
<dbReference type="PROSITE" id="PS01095">
    <property type="entry name" value="GH18_1"/>
    <property type="match status" value="1"/>
</dbReference>
<dbReference type="Gene3D" id="3.10.50.10">
    <property type="match status" value="1"/>
</dbReference>
<dbReference type="GO" id="GO:0005975">
    <property type="term" value="P:carbohydrate metabolic process"/>
    <property type="evidence" value="ECO:0007669"/>
    <property type="project" value="InterPro"/>
</dbReference>
<evidence type="ECO:0000256" key="7">
    <source>
        <dbReference type="RuleBase" id="RU004453"/>
    </source>
</evidence>
<dbReference type="RefSeq" id="WP_343332896.1">
    <property type="nucleotide sequence ID" value="NZ_JAPOHD010000018.1"/>
</dbReference>
<evidence type="ECO:0000256" key="4">
    <source>
        <dbReference type="ARBA" id="ARBA00023024"/>
    </source>
</evidence>
<protein>
    <recommendedName>
        <fullName evidence="2">chitinase</fullName>
        <ecNumber evidence="2">3.2.1.14</ecNumber>
    </recommendedName>
</protein>
<dbReference type="InterPro" id="IPR001223">
    <property type="entry name" value="Glyco_hydro18_cat"/>
</dbReference>
<dbReference type="InterPro" id="IPR050314">
    <property type="entry name" value="Glycosyl_Hydrlase_18"/>
</dbReference>
<keyword evidence="4" id="KW-0146">Chitin degradation</keyword>
<dbReference type="InterPro" id="IPR001579">
    <property type="entry name" value="Glyco_hydro_18_chit_AS"/>
</dbReference>
<dbReference type="SUPFAM" id="SSF51445">
    <property type="entry name" value="(Trans)glycosidases"/>
    <property type="match status" value="1"/>
</dbReference>
<evidence type="ECO:0000256" key="2">
    <source>
        <dbReference type="ARBA" id="ARBA00012729"/>
    </source>
</evidence>
<dbReference type="Gene3D" id="3.20.20.80">
    <property type="entry name" value="Glycosidases"/>
    <property type="match status" value="1"/>
</dbReference>
<dbReference type="GO" id="GO:0006032">
    <property type="term" value="P:chitin catabolic process"/>
    <property type="evidence" value="ECO:0007669"/>
    <property type="project" value="UniProtKB-KW"/>
</dbReference>